<name>K4C369_SOLLC</name>
<reference evidence="1" key="1">
    <citation type="journal article" date="2012" name="Nature">
        <title>The tomato genome sequence provides insights into fleshy fruit evolution.</title>
        <authorList>
            <consortium name="Tomato Genome Consortium"/>
        </authorList>
    </citation>
    <scope>NUCLEOTIDE SEQUENCE [LARGE SCALE GENOMIC DNA]</scope>
    <source>
        <strain evidence="1">cv. Heinz 1706</strain>
    </source>
</reference>
<dbReference type="AlphaFoldDB" id="K4C369"/>
<dbReference type="PaxDb" id="4081-Solyc06g005870.1.1"/>
<dbReference type="InParanoid" id="K4C369"/>
<dbReference type="Gramene" id="Solyc06g005870.1.1">
    <property type="protein sequence ID" value="Solyc06g005870.1.1"/>
    <property type="gene ID" value="Solyc06g005870.1"/>
</dbReference>
<reference evidence="1" key="2">
    <citation type="submission" date="2015-06" db="UniProtKB">
        <authorList>
            <consortium name="EnsemblPlants"/>
        </authorList>
    </citation>
    <scope>IDENTIFICATION</scope>
    <source>
        <strain evidence="1">cv. Heinz 1706</strain>
    </source>
</reference>
<accession>K4C369</accession>
<protein>
    <submittedName>
        <fullName evidence="1">Uncharacterized protein</fullName>
    </submittedName>
</protein>
<dbReference type="HOGENOM" id="CLU_3417708_0_0_1"/>
<organism evidence="1">
    <name type="scientific">Solanum lycopersicum</name>
    <name type="common">Tomato</name>
    <name type="synonym">Lycopersicon esculentum</name>
    <dbReference type="NCBI Taxonomy" id="4081"/>
    <lineage>
        <taxon>Eukaryota</taxon>
        <taxon>Viridiplantae</taxon>
        <taxon>Streptophyta</taxon>
        <taxon>Embryophyta</taxon>
        <taxon>Tracheophyta</taxon>
        <taxon>Spermatophyta</taxon>
        <taxon>Magnoliopsida</taxon>
        <taxon>eudicotyledons</taxon>
        <taxon>Gunneridae</taxon>
        <taxon>Pentapetalae</taxon>
        <taxon>asterids</taxon>
        <taxon>lamiids</taxon>
        <taxon>Solanales</taxon>
        <taxon>Solanaceae</taxon>
        <taxon>Solanoideae</taxon>
        <taxon>Solaneae</taxon>
        <taxon>Solanum</taxon>
        <taxon>Solanum subgen. Lycopersicon</taxon>
    </lineage>
</organism>
<evidence type="ECO:0000313" key="2">
    <source>
        <dbReference type="Proteomes" id="UP000004994"/>
    </source>
</evidence>
<keyword evidence="2" id="KW-1185">Reference proteome</keyword>
<sequence>MRLRSSQSCFSPFLQVVSSDEGGELW</sequence>
<evidence type="ECO:0000313" key="1">
    <source>
        <dbReference type="EnsemblPlants" id="Solyc06g005870.1.1"/>
    </source>
</evidence>
<dbReference type="Proteomes" id="UP000004994">
    <property type="component" value="Chromosome 6"/>
</dbReference>
<proteinExistence type="predicted"/>
<dbReference type="EnsemblPlants" id="Solyc06g005870.1.1">
    <property type="protein sequence ID" value="Solyc06g005870.1.1"/>
    <property type="gene ID" value="Solyc06g005870.1"/>
</dbReference>